<dbReference type="InterPro" id="IPR012489">
    <property type="entry name" value="NucleaseA_inhib-like"/>
</dbReference>
<feature type="non-terminal residue" evidence="1">
    <location>
        <position position="124"/>
    </location>
</feature>
<dbReference type="Pfam" id="PF07924">
    <property type="entry name" value="NuiA"/>
    <property type="match status" value="1"/>
</dbReference>
<evidence type="ECO:0000313" key="1">
    <source>
        <dbReference type="EMBL" id="MBC3541404.1"/>
    </source>
</evidence>
<protein>
    <submittedName>
        <fullName evidence="1">Nuclease A inhibitor family protein</fullName>
    </submittedName>
</protein>
<dbReference type="SUPFAM" id="SSF82602">
    <property type="entry name" value="Nuclease A inhibitor (NuiA)"/>
    <property type="match status" value="1"/>
</dbReference>
<name>A0ABR6VWW1_9BACT</name>
<dbReference type="InterPro" id="IPR036587">
    <property type="entry name" value="NucleaseA_inhib-like_sf"/>
</dbReference>
<accession>A0ABR6VWW1</accession>
<proteinExistence type="predicted"/>
<organism evidence="1 2">
    <name type="scientific">Rufibacter sediminis</name>
    <dbReference type="NCBI Taxonomy" id="2762756"/>
    <lineage>
        <taxon>Bacteria</taxon>
        <taxon>Pseudomonadati</taxon>
        <taxon>Bacteroidota</taxon>
        <taxon>Cytophagia</taxon>
        <taxon>Cytophagales</taxon>
        <taxon>Hymenobacteraceae</taxon>
        <taxon>Rufibacter</taxon>
    </lineage>
</organism>
<sequence length="124" mass="13966">MSDILDQLQMAASGLWVISETDAALEIVDLGKVEQAGFSTNNLLQVLSLPPDTAIETQEVTYFFRNMTKAREGASEEKIQEAKRFQELVELLSRQLKDVKAYRIGQTRIDAYLLGWTNDDQLIG</sequence>
<dbReference type="EMBL" id="JACOAF010000041">
    <property type="protein sequence ID" value="MBC3541404.1"/>
    <property type="molecule type" value="Genomic_DNA"/>
</dbReference>
<reference evidence="1 2" key="1">
    <citation type="journal article" date="2019" name="Int. J. Syst. Evol. Microbiol.">
        <title>Rufibacter sediminis sp. nov., isolated from freshwater lake sediment.</title>
        <authorList>
            <person name="Qu J.H."/>
            <person name="Zhang L.J."/>
            <person name="Fu Y.H."/>
            <person name="Li H.F."/>
        </authorList>
    </citation>
    <scope>NUCLEOTIDE SEQUENCE [LARGE SCALE GENOMIC DNA]</scope>
    <source>
        <strain evidence="1 2">H-1</strain>
    </source>
</reference>
<dbReference type="RefSeq" id="WP_186640242.1">
    <property type="nucleotide sequence ID" value="NZ_JACOAF010000041.1"/>
</dbReference>
<comment type="caution">
    <text evidence="1">The sequence shown here is derived from an EMBL/GenBank/DDBJ whole genome shotgun (WGS) entry which is preliminary data.</text>
</comment>
<evidence type="ECO:0000313" key="2">
    <source>
        <dbReference type="Proteomes" id="UP000659698"/>
    </source>
</evidence>
<dbReference type="Gene3D" id="3.40.1460.10">
    <property type="entry name" value="Nuclease A inhibitor-like"/>
    <property type="match status" value="1"/>
</dbReference>
<dbReference type="Proteomes" id="UP000659698">
    <property type="component" value="Unassembled WGS sequence"/>
</dbReference>
<gene>
    <name evidence="1" type="ORF">H7U12_17045</name>
</gene>
<keyword evidence="2" id="KW-1185">Reference proteome</keyword>